<evidence type="ECO:0000313" key="1">
    <source>
        <dbReference type="EMBL" id="CAB3810271.1"/>
    </source>
</evidence>
<accession>A0A6J5H2W6</accession>
<organism evidence="1 2">
    <name type="scientific">Paraburkholderia caffeinitolerans</name>
    <dbReference type="NCBI Taxonomy" id="1723730"/>
    <lineage>
        <taxon>Bacteria</taxon>
        <taxon>Pseudomonadati</taxon>
        <taxon>Pseudomonadota</taxon>
        <taxon>Betaproteobacteria</taxon>
        <taxon>Burkholderiales</taxon>
        <taxon>Burkholderiaceae</taxon>
        <taxon>Paraburkholderia</taxon>
    </lineage>
</organism>
<protein>
    <recommendedName>
        <fullName evidence="3">Integrase</fullName>
    </recommendedName>
</protein>
<keyword evidence="2" id="KW-1185">Reference proteome</keyword>
<reference evidence="1 2" key="1">
    <citation type="submission" date="2020-04" db="EMBL/GenBank/DDBJ databases">
        <authorList>
            <person name="De Canck E."/>
        </authorList>
    </citation>
    <scope>NUCLEOTIDE SEQUENCE [LARGE SCALE GENOMIC DNA]</scope>
    <source>
        <strain evidence="1 2">LMG 28688</strain>
    </source>
</reference>
<evidence type="ECO:0000313" key="2">
    <source>
        <dbReference type="Proteomes" id="UP000494119"/>
    </source>
</evidence>
<dbReference type="AlphaFoldDB" id="A0A6J5H2W6"/>
<gene>
    <name evidence="1" type="ORF">LMG28688_07210</name>
</gene>
<dbReference type="EMBL" id="CADIKL010000083">
    <property type="protein sequence ID" value="CAB3810271.1"/>
    <property type="molecule type" value="Genomic_DNA"/>
</dbReference>
<dbReference type="InterPro" id="IPR024965">
    <property type="entry name" value="Putative_integrase"/>
</dbReference>
<dbReference type="Pfam" id="PF13009">
    <property type="entry name" value="Integrase_2"/>
    <property type="match status" value="1"/>
</dbReference>
<proteinExistence type="predicted"/>
<evidence type="ECO:0008006" key="3">
    <source>
        <dbReference type="Google" id="ProtNLM"/>
    </source>
</evidence>
<sequence length="862" mass="96907">MKKSKMRPGEGGRKGDLQLSWLPLEFGGQWEEWRDLAAQWIAIQERGLNHRLYALRALFARYLSVTDFGASPAAVLDRRTILPDFYEVACPRSSQGVIYNNHARAFLQWVLDCRFSEPDDYGRPIVLSAYRNPIASRSETGNVSRPQETVHSPLPYRYICEMRELLASGPNFRDWSWARLAIGGEATRNSGDWFPCSEIDVDEDDPDCVWRLRFTKAGKKRIEMWSPARAVALLVKLTLPLRTHQVRMLDSGEADTWWYSDEGWRLNDGPLKSGHVHRPVGRGVFRRVEDYDTGKTWTALYINTNKTADIRKGREELGYVIPWQHDNLIYWLAKLRSWQAKYNPIDVPVKWSELKIKHLGAARTATQLAVTPDTCFLFRDAAGTGDQRRKPLHTMALDPLWSKLLAELARRCAARGETLADGRPLQFTVPGSARTTLYPLHSLRVSLLSSLALDGDVPLVVLSKLVAGHSRLVMTLYYTKVGVTHMTGVLNEASSKLEESASEGLQRFLAEASYEQLSSHAVWNNADSMRVTVSERVEDRNPLGWMARHHGICLVGGNTSGNAAVDRVGGCHNGGPSMFESDSRPQRSLHGPVPGGANNCVRCRWFVTDPRFIDALRAHFNNLSYHLAESTKLARGLEDSLEHLKSRRYAAEQANLPYTEHAEYLRTERRWEAAIEKSNQLAGDAAATLRLIKRCLDVVKRLDEEGDSLHQLVAVGAWRDLQIAFKELDSELLQIAGVCDDTEVYPDEQPGKAVIRRSQFLDSALYREGIQPIFMTLSEEEQLALGNKLMKRLANEVHPGDAAAGVARVVGAIESGERLTKILGLQDDLALMLEADLGRPVARVRDLLAAVPQGRNKLRYHE</sequence>
<dbReference type="Proteomes" id="UP000494119">
    <property type="component" value="Unassembled WGS sequence"/>
</dbReference>
<dbReference type="RefSeq" id="WP_175198507.1">
    <property type="nucleotide sequence ID" value="NZ_CADIKL010000083.1"/>
</dbReference>
<name>A0A6J5H2W6_9BURK</name>